<evidence type="ECO:0000256" key="1">
    <source>
        <dbReference type="ARBA" id="ARBA00004571"/>
    </source>
</evidence>
<proteinExistence type="inferred from homology"/>
<dbReference type="PROSITE" id="PS52016">
    <property type="entry name" value="TONB_DEPENDENT_REC_3"/>
    <property type="match status" value="1"/>
</dbReference>
<comment type="similarity">
    <text evidence="7">Belongs to the TonB-dependent receptor family.</text>
</comment>
<dbReference type="FunFam" id="2.60.40.1120:FF:000003">
    <property type="entry name" value="Outer membrane protein Omp121"/>
    <property type="match status" value="1"/>
</dbReference>
<accession>A0A212JF11</accession>
<feature type="transmembrane region" description="Helical" evidence="8">
    <location>
        <begin position="20"/>
        <end position="38"/>
    </location>
</feature>
<organism evidence="10">
    <name type="scientific">uncultured Dysgonomonas sp</name>
    <dbReference type="NCBI Taxonomy" id="206096"/>
    <lineage>
        <taxon>Bacteria</taxon>
        <taxon>Pseudomonadati</taxon>
        <taxon>Bacteroidota</taxon>
        <taxon>Bacteroidia</taxon>
        <taxon>Bacteroidales</taxon>
        <taxon>Dysgonomonadaceae</taxon>
        <taxon>Dysgonomonas</taxon>
        <taxon>environmental samples</taxon>
    </lineage>
</organism>
<evidence type="ECO:0000256" key="8">
    <source>
        <dbReference type="SAM" id="Phobius"/>
    </source>
</evidence>
<dbReference type="Pfam" id="PF07715">
    <property type="entry name" value="Plug"/>
    <property type="match status" value="1"/>
</dbReference>
<dbReference type="NCBIfam" id="TIGR04057">
    <property type="entry name" value="SusC_RagA_signa"/>
    <property type="match status" value="1"/>
</dbReference>
<gene>
    <name evidence="10" type="ORF">KL86DYS2_11374</name>
</gene>
<comment type="subcellular location">
    <subcellularLocation>
        <location evidence="1 7">Cell outer membrane</location>
        <topology evidence="1 7">Multi-pass membrane protein</topology>
    </subcellularLocation>
</comment>
<keyword evidence="8" id="KW-1133">Transmembrane helix</keyword>
<dbReference type="Gene3D" id="2.40.170.20">
    <property type="entry name" value="TonB-dependent receptor, beta-barrel domain"/>
    <property type="match status" value="1"/>
</dbReference>
<evidence type="ECO:0000256" key="3">
    <source>
        <dbReference type="ARBA" id="ARBA00022452"/>
    </source>
</evidence>
<keyword evidence="6 7" id="KW-0998">Cell outer membrane</keyword>
<name>A0A212JF11_9BACT</name>
<keyword evidence="5 7" id="KW-0472">Membrane</keyword>
<dbReference type="InterPro" id="IPR023996">
    <property type="entry name" value="TonB-dep_OMP_SusC/RagA"/>
</dbReference>
<keyword evidence="4 7" id="KW-0812">Transmembrane</keyword>
<dbReference type="SUPFAM" id="SSF49464">
    <property type="entry name" value="Carboxypeptidase regulatory domain-like"/>
    <property type="match status" value="1"/>
</dbReference>
<dbReference type="SUPFAM" id="SSF56935">
    <property type="entry name" value="Porins"/>
    <property type="match status" value="1"/>
</dbReference>
<dbReference type="GO" id="GO:0009279">
    <property type="term" value="C:cell outer membrane"/>
    <property type="evidence" value="ECO:0007669"/>
    <property type="project" value="UniProtKB-SubCell"/>
</dbReference>
<evidence type="ECO:0000256" key="4">
    <source>
        <dbReference type="ARBA" id="ARBA00022692"/>
    </source>
</evidence>
<dbReference type="AlphaFoldDB" id="A0A212JF11"/>
<evidence type="ECO:0000259" key="9">
    <source>
        <dbReference type="Pfam" id="PF07715"/>
    </source>
</evidence>
<dbReference type="NCBIfam" id="TIGR04056">
    <property type="entry name" value="OMP_RagA_SusC"/>
    <property type="match status" value="1"/>
</dbReference>
<dbReference type="Gene3D" id="2.60.40.1120">
    <property type="entry name" value="Carboxypeptidase-like, regulatory domain"/>
    <property type="match status" value="1"/>
</dbReference>
<keyword evidence="3 7" id="KW-1134">Transmembrane beta strand</keyword>
<dbReference type="InterPro" id="IPR008969">
    <property type="entry name" value="CarboxyPept-like_regulatory"/>
</dbReference>
<feature type="domain" description="TonB-dependent receptor plug" evidence="9">
    <location>
        <begin position="133"/>
        <end position="233"/>
    </location>
</feature>
<dbReference type="InterPro" id="IPR039426">
    <property type="entry name" value="TonB-dep_rcpt-like"/>
</dbReference>
<evidence type="ECO:0000256" key="2">
    <source>
        <dbReference type="ARBA" id="ARBA00022448"/>
    </source>
</evidence>
<dbReference type="InterPro" id="IPR036942">
    <property type="entry name" value="Beta-barrel_TonB_sf"/>
</dbReference>
<dbReference type="InterPro" id="IPR012910">
    <property type="entry name" value="Plug_dom"/>
</dbReference>
<dbReference type="Gene3D" id="2.170.130.10">
    <property type="entry name" value="TonB-dependent receptor, plug domain"/>
    <property type="match status" value="1"/>
</dbReference>
<keyword evidence="2 7" id="KW-0813">Transport</keyword>
<dbReference type="EMBL" id="FLUL01000001">
    <property type="protein sequence ID" value="SBV98018.1"/>
    <property type="molecule type" value="Genomic_DNA"/>
</dbReference>
<dbReference type="Pfam" id="PF13715">
    <property type="entry name" value="CarbopepD_reg_2"/>
    <property type="match status" value="1"/>
</dbReference>
<protein>
    <recommendedName>
        <fullName evidence="9">TonB-dependent receptor plug domain-containing protein</fullName>
    </recommendedName>
</protein>
<evidence type="ECO:0000256" key="7">
    <source>
        <dbReference type="PROSITE-ProRule" id="PRU01360"/>
    </source>
</evidence>
<evidence type="ECO:0000256" key="5">
    <source>
        <dbReference type="ARBA" id="ARBA00023136"/>
    </source>
</evidence>
<sequence length="1059" mass="117295">MNEKMTRFFRQTSCICLRRVYLMLIISLLSVAGLYAQSVRGISGTVTSDGEPLIGASVVEKGTTNGTLTDVDGKFTLSVKENATLEVSYIGFTSKTFAVGQQTVFNVELKEEANVLNEVVAIGYGVQKKKLNTGATLQVKGDEVAKLNTTNPLQALQGQAPGVQISSTSGQPGADMKVTIRGLGTIANSGPLYIIDGIEGDISVLNAADIQSIDVLKDAASAAIYGAQAANGVILVTTKQGSKGKGQVSFDAYYGVQKVARKAKMLNANEYMAIMNEQALNSGSALFDFDSMGTLANTNWINQMFKDDAKTENYSLNVNGGSEASRYALSLNYTSQEGVVGGKDVSNYERYGFRINTEHKLYKEILTVGQHLNFNYIKNRGINVGNQYNNTLRGAFITSPLSPVYSDNNIYDSPYNDTSNSPWYKGDSNPYGLMMTNSNNKNDSQRLMADVYAELEPVKNLKLRSVFGINYYASEYRSFEPFYQFSIYTYNKDHTTILQNMSKGHTLTWTNTAGYDFTLADDHAINALVGMEATRYQGTFLSGSNRDLLSQFNDFSHAYLDNTTGQAHLDSDGNVVETRSVGGRPEHDYRRVSYFGRVGYNYKEKYMFNATLRADGSSKFAKGNRWGYFPSFSAGWVITNEDFMQSVVESRTLDFLKLRLSWGQVGNQNIDDDQYLAPINTSTAYTSSDPAAYYNFGTNKTNVAGAYQSRLSNQSVKWETSEQLNIGFDAYMLRNRLGINADFYTKKTKDWLVVAPILATAGAGAPYINGGDVKNTGIELGLTWRDNIGQVNYNIGVNGSYDKNKVGNIPTDDGIIHGLTGMLYDNSEEFYRAQNGYSIGYFWGYKTAGVFQSEEDIEAWKAAGNGILQADVKPGDVKYVDRDKNGKIDATDKTDLGNGMPDFSFGFNLGFEYKGFDFNLNANGVMGNKIVQSYRNHTNKQSNYTTAILNRWTGEGTSNKIPRVTETNINWQFSDLYLQDGDFLRISNISIGYDFAKLINLKCISQCRLYASVQNAFTFTKYDGMDPEIGYGTSNWVSGIDLGYYPRPRTYLFGVNLKF</sequence>
<evidence type="ECO:0000256" key="6">
    <source>
        <dbReference type="ARBA" id="ARBA00023237"/>
    </source>
</evidence>
<dbReference type="InterPro" id="IPR023997">
    <property type="entry name" value="TonB-dep_OMP_SusC/RagA_CS"/>
</dbReference>
<dbReference type="InterPro" id="IPR037066">
    <property type="entry name" value="Plug_dom_sf"/>
</dbReference>
<reference evidence="10" key="1">
    <citation type="submission" date="2016-04" db="EMBL/GenBank/DDBJ databases">
        <authorList>
            <person name="Evans L.H."/>
            <person name="Alamgir A."/>
            <person name="Owens N."/>
            <person name="Weber N.D."/>
            <person name="Virtaneva K."/>
            <person name="Barbian K."/>
            <person name="Babar A."/>
            <person name="Rosenke K."/>
        </authorList>
    </citation>
    <scope>NUCLEOTIDE SEQUENCE</scope>
    <source>
        <strain evidence="10">86-2</strain>
    </source>
</reference>
<evidence type="ECO:0000313" key="10">
    <source>
        <dbReference type="EMBL" id="SBV98018.1"/>
    </source>
</evidence>